<name>A0ABS1HAR5_9BACL</name>
<evidence type="ECO:0000256" key="7">
    <source>
        <dbReference type="ARBA" id="ARBA00023194"/>
    </source>
</evidence>
<dbReference type="Proteomes" id="UP000618943">
    <property type="component" value="Unassembled WGS sequence"/>
</dbReference>
<dbReference type="Gene3D" id="3.30.300.30">
    <property type="match status" value="2"/>
</dbReference>
<dbReference type="CDD" id="cd19534">
    <property type="entry name" value="E_NRPS"/>
    <property type="match status" value="1"/>
</dbReference>
<protein>
    <submittedName>
        <fullName evidence="9">Amino acid adenylation domain-containing protein</fullName>
    </submittedName>
</protein>
<dbReference type="InterPro" id="IPR020459">
    <property type="entry name" value="AMP-binding"/>
</dbReference>
<keyword evidence="6" id="KW-0677">Repeat</keyword>
<dbReference type="Pfam" id="PF00501">
    <property type="entry name" value="AMP-binding"/>
    <property type="match status" value="2"/>
</dbReference>
<dbReference type="InterPro" id="IPR001242">
    <property type="entry name" value="Condensation_dom"/>
</dbReference>
<sequence length="2428" mass="279302">MSTQQVMQKIYPLTPMQEGMLYHSLLEENKNTFLVQLSFGVKGDLQLNLLEKSFQSLIQRHDVFRTIFNYDKAKQPIQIVLEQRKNEVKFKDITELKKDDKLEILKQFKQKDKEIGFDLTKDSLIRLSVFKTADQDFQFVFSFHHIIVDGWCLSTIVKELFEMYHAFFENRNTHLEEIEPYNKYIQWLNNQDNEESRLYWKNYLEEFTEPTQLPWRRQNKVKGYAQEKVHFTIDKNETNRLMTLARNNNVTLSTLFQAIWGIVLKRYNNSNDIVFGSVVSGRHANINDIEKMVGLFINTNPVRIQFAPEIQFNKLVKNLQFYMLDSEEHSHFPLAKIQSDSDVKQGLIDHIVAFENVPLEVDFLGGHQFGGLEIYDFDLFEQTNFDFNLIVIPTDELSVSLKYNSFAYNHEDIERIAGHIKQTVKQVLENPSIKISEIDIMTVNERHEIINTFNDTKVNYNKEKLLHEFFEEKAEASPEKIALIFGGKAMTYQEVNERANQLARMLRQSGVQRNSIVGMLVDRSFEMMIGILAIHKAGAAYLPIDPAFPEERVQFILEDSRTNVVLTQSHFKDHLDLEQVFITIDYEMCYKGNSSNLEKINSAEDLAYVIYTSGSTGNPKGVMIKHCSVVNNMNWMQRKYPITENDVIMQKTPYTFDVSVFELCWWYFQGATLSFLQPGGEKDPEIIIDEIERNNVTIIHFVPSMLQAFLDYLQFGDNHVKRLKSIQKVFSSGEALTTQHVNRFNKIWRGNTQITLSNLYGPTEATIHVSYYDCPKSCEVKSIPIGKPVDNIQLYIIDQDQQLQPVSVPGELCIAGEGLANGYLNQLELTEEKFVSNPFDPDKKMYKTGDLARILPDGKIEYMGRMDYQLKIKGYRVEIGEIETYLHQYEGIKQALVTMNEDSKGNKYLCAYLVVTGYLNEKDIKEYLTLKLPEYMVPSYFMTLDNFPLNISGKVDRKSLPLPVIKEEVIATYEGPRNEIEKNLVQVWQDVLGIEQVSIHDNFFALGGDSIKAIQVTSRLQKYHLKVAIKDIFNYSTIAQLSQQAKTFHKTFDQSLVEGEITLTPIQKWFFEQRLTNMNHWNQAFMLYRKDGFTIEAVEQTFKQIITHHDALRMVYSFSDDSIIQKNLGVSNKLFDLSVIELRNEVNIEEKIEKIVNDIHGSVSLTNGPLVKLGLFKTSDGDHLHIVIHHLVIDGVSWRILLEDFAKGYEQAISNQDIRLQEKTSSYKDWASTLMKYANSKSLLKEISYWNSIGKIETGTLPKDKIISINKIKDTSNVQLTLSLTETEKLLRKTNLAYNTEINDIFMTALGMTLEEWTRKQKVLIGLEGHGREEINSHIDVTRTIGWFTSMFPVILDMSMTSTISSKINMVKKNLQNIPKKGIGYGILKYLTDEENKQNFKCELQPNICFNYLGQLDQEKGMNVFSISKLSSGQALSPNSERAYSIDIIGAVIKGQLVFDFIYNKFEYKEETMNKLVGNFEKNLLGIIEHCINQKPTQLSVNKEIDSSFASIYPEASLDSENVNSPFPLTDIQMAYFLGRNEEFEMGGVATHVYTEVETIFDMERFNKSLNKVIRRHPMLRAIILPSGEQCILRDVPEYKIEIVDIRYLNEEEKQQCIEQERNLMSHHVFKTDQWPLFKFKAYRISDDKHLLCMGRDLLIADAASMDIIGSDLMSYYHNLDSNLPEMEFTFRDYLLAYKKLKKSDIYENDKKYWLQKLEDFPTAPVLPLKCDPADIKIPKFNRKERIYSKEDWNKLKSISLQHGVTPSALLATIYAEVLALWSNQSDLTINLTVFNRYPFHKDVDNIVGDFTSSLLLGIHLEPQSSLWNKAKNVQDILIESLEHRHYEGVECIRDIIKLHNFEHGKAVMPFVFTSVLTEENQAATPGLEQLGDLKTGITQTSQVYIDFQATLLENEFWLFWDYVEDLFEVEMIDSLFNQFAAVIDGLIESASVVDIKITENDRKIIETYNDTDEGIPFTTLHALFEEQVKRVPEAVAVMFKEESMTYRELHERSNQIACYLNEQGIGRNDFVGVLASRQIETIVNVMGILKAGAAYVPVDPEYPEERRSYILENSNCKLIIEPDLYELQGIENYPSNDFESHHHPKDVAYVIYTSGSTGRPKGVVITHGAAANTIQDINRKFEVNESDRIIGLSSMCFDLSVYDVFGSLGSGAALVLIADQRDIVDVCQTVEEKGITIWNSVPAIMEMMVDNVDDNFMYDGMKVALLSGDWIPLNLTDKIKRYFTNTQVISLGGATEASIWSIYHPIKEMKPGATSIPYGTPLANQKFYVLNFDLNHCPVGVQGELYIGGIGLAEGYLNDVEKTEAAFITHPNLGKLYRTGDYGILHPEGDIEFLGRKDHQVKIRGYRIELGEISGRLLAHDFVQNAVVVDYSDHLGKKYLCAYYVSDEELTMEELRIYLLRELPEYM</sequence>
<dbReference type="CDD" id="cd19535">
    <property type="entry name" value="Cyc_NRPS"/>
    <property type="match status" value="1"/>
</dbReference>
<dbReference type="Gene3D" id="3.30.559.10">
    <property type="entry name" value="Chloramphenicol acetyltransferase-like domain"/>
    <property type="match status" value="3"/>
</dbReference>
<keyword evidence="4" id="KW-0597">Phosphoprotein</keyword>
<proteinExistence type="inferred from homology"/>
<evidence type="ECO:0000256" key="1">
    <source>
        <dbReference type="ARBA" id="ARBA00001957"/>
    </source>
</evidence>
<evidence type="ECO:0000259" key="8">
    <source>
        <dbReference type="PROSITE" id="PS50075"/>
    </source>
</evidence>
<evidence type="ECO:0000256" key="3">
    <source>
        <dbReference type="ARBA" id="ARBA00022450"/>
    </source>
</evidence>
<gene>
    <name evidence="9" type="ORF">JFL43_16860</name>
</gene>
<dbReference type="EMBL" id="JAEOAH010000033">
    <property type="protein sequence ID" value="MBK3496498.1"/>
    <property type="molecule type" value="Genomic_DNA"/>
</dbReference>
<reference evidence="9 10" key="1">
    <citation type="submission" date="2020-12" db="EMBL/GenBank/DDBJ databases">
        <title>YIM B01967 draft genome.</title>
        <authorList>
            <person name="Yan X."/>
        </authorList>
    </citation>
    <scope>NUCLEOTIDE SEQUENCE [LARGE SCALE GENOMIC DNA]</scope>
    <source>
        <strain evidence="9 10">YIM B01967</strain>
    </source>
</reference>
<keyword evidence="3" id="KW-0596">Phosphopantetheine</keyword>
<keyword evidence="10" id="KW-1185">Reference proteome</keyword>
<dbReference type="Gene3D" id="2.30.38.10">
    <property type="entry name" value="Luciferase, Domain 3"/>
    <property type="match status" value="1"/>
</dbReference>
<dbReference type="Pfam" id="PF00550">
    <property type="entry name" value="PP-binding"/>
    <property type="match status" value="1"/>
</dbReference>
<dbReference type="InterPro" id="IPR009081">
    <property type="entry name" value="PP-bd_ACP"/>
</dbReference>
<dbReference type="Pfam" id="PF13193">
    <property type="entry name" value="AMP-binding_C"/>
    <property type="match status" value="1"/>
</dbReference>
<dbReference type="PROSITE" id="PS50075">
    <property type="entry name" value="CARRIER"/>
    <property type="match status" value="1"/>
</dbReference>
<dbReference type="Gene3D" id="1.10.1200.10">
    <property type="entry name" value="ACP-like"/>
    <property type="match status" value="1"/>
</dbReference>
<dbReference type="InterPro" id="IPR025110">
    <property type="entry name" value="AMP-bd_C"/>
</dbReference>
<dbReference type="CDD" id="cd19543">
    <property type="entry name" value="DCL_NRPS"/>
    <property type="match status" value="1"/>
</dbReference>
<comment type="caution">
    <text evidence="9">The sequence shown here is derived from an EMBL/GenBank/DDBJ whole genome shotgun (WGS) entry which is preliminary data.</text>
</comment>
<dbReference type="InterPro" id="IPR010071">
    <property type="entry name" value="AA_adenyl_dom"/>
</dbReference>
<keyword evidence="5" id="KW-0436">Ligase</keyword>
<feature type="domain" description="Carrier" evidence="8">
    <location>
        <begin position="975"/>
        <end position="1049"/>
    </location>
</feature>
<dbReference type="RefSeq" id="WP_200749958.1">
    <property type="nucleotide sequence ID" value="NZ_JAEOAH010000033.1"/>
</dbReference>
<feature type="non-terminal residue" evidence="9">
    <location>
        <position position="2428"/>
    </location>
</feature>
<dbReference type="NCBIfam" id="TIGR01733">
    <property type="entry name" value="AA-adenyl-dom"/>
    <property type="match status" value="2"/>
</dbReference>
<dbReference type="InterPro" id="IPR000873">
    <property type="entry name" value="AMP-dep_synth/lig_dom"/>
</dbReference>
<dbReference type="Gene3D" id="3.40.50.12780">
    <property type="entry name" value="N-terminal domain of ligase-like"/>
    <property type="match status" value="1"/>
</dbReference>
<dbReference type="PANTHER" id="PTHR45527">
    <property type="entry name" value="NONRIBOSOMAL PEPTIDE SYNTHETASE"/>
    <property type="match status" value="1"/>
</dbReference>
<dbReference type="InterPro" id="IPR036736">
    <property type="entry name" value="ACP-like_sf"/>
</dbReference>
<dbReference type="Gene3D" id="3.30.559.30">
    <property type="entry name" value="Nonribosomal peptide synthetase, condensation domain"/>
    <property type="match status" value="3"/>
</dbReference>
<dbReference type="SUPFAM" id="SSF47336">
    <property type="entry name" value="ACP-like"/>
    <property type="match status" value="1"/>
</dbReference>
<dbReference type="Gene3D" id="3.40.50.980">
    <property type="match status" value="2"/>
</dbReference>
<dbReference type="InterPro" id="IPR020845">
    <property type="entry name" value="AMP-binding_CS"/>
</dbReference>
<organism evidence="9 10">
    <name type="scientific">Viridibacillus soli</name>
    <dbReference type="NCBI Taxonomy" id="2798301"/>
    <lineage>
        <taxon>Bacteria</taxon>
        <taxon>Bacillati</taxon>
        <taxon>Bacillota</taxon>
        <taxon>Bacilli</taxon>
        <taxon>Bacillales</taxon>
        <taxon>Caryophanaceae</taxon>
        <taxon>Viridibacillus</taxon>
    </lineage>
</organism>
<evidence type="ECO:0000256" key="2">
    <source>
        <dbReference type="ARBA" id="ARBA00006432"/>
    </source>
</evidence>
<dbReference type="PROSITE" id="PS00012">
    <property type="entry name" value="PHOSPHOPANTETHEINE"/>
    <property type="match status" value="1"/>
</dbReference>
<dbReference type="InterPro" id="IPR006162">
    <property type="entry name" value="Ppantetheine_attach_site"/>
</dbReference>
<dbReference type="NCBIfam" id="NF003417">
    <property type="entry name" value="PRK04813.1"/>
    <property type="match status" value="2"/>
</dbReference>
<evidence type="ECO:0000256" key="5">
    <source>
        <dbReference type="ARBA" id="ARBA00022598"/>
    </source>
</evidence>
<dbReference type="SUPFAM" id="SSF56801">
    <property type="entry name" value="Acetyl-CoA synthetase-like"/>
    <property type="match status" value="2"/>
</dbReference>
<dbReference type="InterPro" id="IPR057737">
    <property type="entry name" value="Condensation_MtbB-like"/>
</dbReference>
<dbReference type="InterPro" id="IPR042099">
    <property type="entry name" value="ANL_N_sf"/>
</dbReference>
<dbReference type="PROSITE" id="PS00455">
    <property type="entry name" value="AMP_BINDING"/>
    <property type="match status" value="2"/>
</dbReference>
<evidence type="ECO:0000256" key="4">
    <source>
        <dbReference type="ARBA" id="ARBA00022553"/>
    </source>
</evidence>
<dbReference type="PANTHER" id="PTHR45527:SF14">
    <property type="entry name" value="PLIPASTATIN SYNTHASE SUBUNIT B"/>
    <property type="match status" value="1"/>
</dbReference>
<dbReference type="PRINTS" id="PR00154">
    <property type="entry name" value="AMPBINDING"/>
</dbReference>
<dbReference type="Pfam" id="PF00668">
    <property type="entry name" value="Condensation"/>
    <property type="match status" value="3"/>
</dbReference>
<dbReference type="InterPro" id="IPR045851">
    <property type="entry name" value="AMP-bd_C_sf"/>
</dbReference>
<dbReference type="InterPro" id="IPR023213">
    <property type="entry name" value="CAT-like_dom_sf"/>
</dbReference>
<dbReference type="NCBIfam" id="TIGR01720">
    <property type="entry name" value="NRPS-para261"/>
    <property type="match status" value="1"/>
</dbReference>
<evidence type="ECO:0000313" key="10">
    <source>
        <dbReference type="Proteomes" id="UP000618943"/>
    </source>
</evidence>
<dbReference type="InterPro" id="IPR010060">
    <property type="entry name" value="NRPS_synth"/>
</dbReference>
<dbReference type="SUPFAM" id="SSF52777">
    <property type="entry name" value="CoA-dependent acyltransferases"/>
    <property type="match status" value="6"/>
</dbReference>
<accession>A0ABS1HAR5</accession>
<evidence type="ECO:0000256" key="6">
    <source>
        <dbReference type="ARBA" id="ARBA00022737"/>
    </source>
</evidence>
<dbReference type="CDD" id="cd05930">
    <property type="entry name" value="A_NRPS"/>
    <property type="match status" value="1"/>
</dbReference>
<evidence type="ECO:0000313" key="9">
    <source>
        <dbReference type="EMBL" id="MBK3496498.1"/>
    </source>
</evidence>
<keyword evidence="7" id="KW-0045">Antibiotic biosynthesis</keyword>
<comment type="cofactor">
    <cofactor evidence="1">
        <name>pantetheine 4'-phosphate</name>
        <dbReference type="ChEBI" id="CHEBI:47942"/>
    </cofactor>
</comment>
<comment type="similarity">
    <text evidence="2">Belongs to the ATP-dependent AMP-binding enzyme family.</text>
</comment>